<sequence>MDIGIGVVLICVASMFITWLVFGKNLTDTRTAKFLYWIKSSVFMGVLVFAWIAYKEPALGFVPTIAIAMALSGFVNLVRSQWAFLFP</sequence>
<feature type="transmembrane region" description="Helical" evidence="1">
    <location>
        <begin position="34"/>
        <end position="54"/>
    </location>
</feature>
<gene>
    <name evidence="2" type="ORF">F1599_22185</name>
</gene>
<name>A0A5M8A5N6_9BURK</name>
<evidence type="ECO:0000313" key="3">
    <source>
        <dbReference type="Proteomes" id="UP000324324"/>
    </source>
</evidence>
<dbReference type="AlphaFoldDB" id="A0A5M8A5N6"/>
<protein>
    <submittedName>
        <fullName evidence="2">Uncharacterized protein</fullName>
    </submittedName>
</protein>
<comment type="caution">
    <text evidence="2">The sequence shown here is derived from an EMBL/GenBank/DDBJ whole genome shotgun (WGS) entry which is preliminary data.</text>
</comment>
<keyword evidence="1" id="KW-0472">Membrane</keyword>
<keyword evidence="3" id="KW-1185">Reference proteome</keyword>
<evidence type="ECO:0000256" key="1">
    <source>
        <dbReference type="SAM" id="Phobius"/>
    </source>
</evidence>
<feature type="transmembrane region" description="Helical" evidence="1">
    <location>
        <begin position="60"/>
        <end position="78"/>
    </location>
</feature>
<evidence type="ECO:0000313" key="2">
    <source>
        <dbReference type="EMBL" id="KAA6118002.1"/>
    </source>
</evidence>
<reference evidence="2 3" key="1">
    <citation type="submission" date="2019-09" db="EMBL/GenBank/DDBJ databases">
        <title>Isolation of a novel species in the genus Cupriavidus from patients with sepsis using whole genome sequencing.</title>
        <authorList>
            <person name="Kweon O.J."/>
            <person name="Lee M.-K."/>
        </authorList>
    </citation>
    <scope>NUCLEOTIDE SEQUENCE [LARGE SCALE GENOMIC DNA]</scope>
    <source>
        <strain evidence="2 3">MKL-01</strain>
    </source>
</reference>
<organism evidence="2 3">
    <name type="scientific">Cupriavidus cauae</name>
    <dbReference type="NCBI Taxonomy" id="2608999"/>
    <lineage>
        <taxon>Bacteria</taxon>
        <taxon>Pseudomonadati</taxon>
        <taxon>Pseudomonadota</taxon>
        <taxon>Betaproteobacteria</taxon>
        <taxon>Burkholderiales</taxon>
        <taxon>Burkholderiaceae</taxon>
        <taxon>Cupriavidus</taxon>
    </lineage>
</organism>
<accession>A0A5M8A5N6</accession>
<keyword evidence="1" id="KW-1133">Transmembrane helix</keyword>
<feature type="transmembrane region" description="Helical" evidence="1">
    <location>
        <begin position="6"/>
        <end position="22"/>
    </location>
</feature>
<dbReference type="Proteomes" id="UP000324324">
    <property type="component" value="Unassembled WGS sequence"/>
</dbReference>
<dbReference type="EMBL" id="VWRN01000060">
    <property type="protein sequence ID" value="KAA6118002.1"/>
    <property type="molecule type" value="Genomic_DNA"/>
</dbReference>
<proteinExistence type="predicted"/>
<dbReference type="RefSeq" id="WP_150084608.1">
    <property type="nucleotide sequence ID" value="NZ_VWRN01000060.1"/>
</dbReference>
<keyword evidence="1" id="KW-0812">Transmembrane</keyword>